<keyword evidence="1 9" id="KW-0378">Hydrolase</keyword>
<keyword evidence="10" id="KW-1185">Reference proteome</keyword>
<comment type="similarity">
    <text evidence="4">Belongs to the YigI thioesterase family.</text>
</comment>
<dbReference type="RefSeq" id="WP_371435555.1">
    <property type="nucleotide sequence ID" value="NZ_JBHSRS010000002.1"/>
</dbReference>
<dbReference type="InterPro" id="IPR006683">
    <property type="entry name" value="Thioestr_dom"/>
</dbReference>
<dbReference type="GO" id="GO:0016787">
    <property type="term" value="F:hydrolase activity"/>
    <property type="evidence" value="ECO:0007669"/>
    <property type="project" value="UniProtKB-KW"/>
</dbReference>
<dbReference type="Proteomes" id="UP001596270">
    <property type="component" value="Unassembled WGS sequence"/>
</dbReference>
<accession>A0ABW1TSQ3</accession>
<evidence type="ECO:0000256" key="4">
    <source>
        <dbReference type="ARBA" id="ARBA00038381"/>
    </source>
</evidence>
<reference evidence="10" key="1">
    <citation type="journal article" date="2019" name="Int. J. Syst. Evol. Microbiol.">
        <title>The Global Catalogue of Microorganisms (GCM) 10K type strain sequencing project: providing services to taxonomists for standard genome sequencing and annotation.</title>
        <authorList>
            <consortium name="The Broad Institute Genomics Platform"/>
            <consortium name="The Broad Institute Genome Sequencing Center for Infectious Disease"/>
            <person name="Wu L."/>
            <person name="Ma J."/>
        </authorList>
    </citation>
    <scope>NUCLEOTIDE SEQUENCE [LARGE SCALE GENOMIC DNA]</scope>
    <source>
        <strain evidence="10">CCUG 39402</strain>
    </source>
</reference>
<evidence type="ECO:0000256" key="3">
    <source>
        <dbReference type="ARBA" id="ARBA00036002"/>
    </source>
</evidence>
<evidence type="ECO:0000256" key="2">
    <source>
        <dbReference type="ARBA" id="ARBA00035880"/>
    </source>
</evidence>
<evidence type="ECO:0000256" key="7">
    <source>
        <dbReference type="ARBA" id="ARBA00048062"/>
    </source>
</evidence>
<dbReference type="PANTHER" id="PTHR43240">
    <property type="entry name" value="1,4-DIHYDROXY-2-NAPHTHOYL-COA THIOESTERASE 1"/>
    <property type="match status" value="1"/>
</dbReference>
<organism evidence="9 10">
    <name type="scientific">Polaromonas aquatica</name>
    <dbReference type="NCBI Taxonomy" id="332657"/>
    <lineage>
        <taxon>Bacteria</taxon>
        <taxon>Pseudomonadati</taxon>
        <taxon>Pseudomonadota</taxon>
        <taxon>Betaproteobacteria</taxon>
        <taxon>Burkholderiales</taxon>
        <taxon>Comamonadaceae</taxon>
        <taxon>Polaromonas</taxon>
    </lineage>
</organism>
<dbReference type="PANTHER" id="PTHR43240:SF20">
    <property type="entry name" value="MEDIUM_LONG-CHAIN ACYL-COA THIOESTERASE YIGI"/>
    <property type="match status" value="1"/>
</dbReference>
<dbReference type="NCBIfam" id="TIGR00369">
    <property type="entry name" value="unchar_dom_1"/>
    <property type="match status" value="1"/>
</dbReference>
<dbReference type="EMBL" id="JBHSRS010000002">
    <property type="protein sequence ID" value="MFC6279944.1"/>
    <property type="molecule type" value="Genomic_DNA"/>
</dbReference>
<dbReference type="Pfam" id="PF03061">
    <property type="entry name" value="4HBT"/>
    <property type="match status" value="1"/>
</dbReference>
<protein>
    <recommendedName>
        <fullName evidence="6">Medium/long-chain acyl-CoA thioesterase YigI</fullName>
        <ecNumber evidence="5">3.1.2.20</ecNumber>
    </recommendedName>
</protein>
<sequence>MNEALLLQKGQAVLALQPFSVLIGAELRALSPGHCELHVPASEKIRQQNGFVHGGVVSYAADNALTYAGGTMLDWAVVTSEFKINYVRPAIGERLIARAHAVYAGKSQAVCRCDIFMVVGGEEKLCAVAQGTIARLATKDSPE</sequence>
<evidence type="ECO:0000256" key="6">
    <source>
        <dbReference type="ARBA" id="ARBA00040062"/>
    </source>
</evidence>
<proteinExistence type="inferred from homology"/>
<evidence type="ECO:0000313" key="9">
    <source>
        <dbReference type="EMBL" id="MFC6279944.1"/>
    </source>
</evidence>
<comment type="catalytic activity">
    <reaction evidence="3">
        <text>a long-chain fatty acyl-CoA + H2O = a long-chain fatty acid + CoA + H(+)</text>
        <dbReference type="Rhea" id="RHEA:67680"/>
        <dbReference type="ChEBI" id="CHEBI:15377"/>
        <dbReference type="ChEBI" id="CHEBI:15378"/>
        <dbReference type="ChEBI" id="CHEBI:57287"/>
        <dbReference type="ChEBI" id="CHEBI:57560"/>
        <dbReference type="ChEBI" id="CHEBI:83139"/>
    </reaction>
</comment>
<dbReference type="Gene3D" id="3.10.129.10">
    <property type="entry name" value="Hotdog Thioesterase"/>
    <property type="match status" value="1"/>
</dbReference>
<dbReference type="InterPro" id="IPR003736">
    <property type="entry name" value="PAAI_dom"/>
</dbReference>
<evidence type="ECO:0000259" key="8">
    <source>
        <dbReference type="Pfam" id="PF03061"/>
    </source>
</evidence>
<evidence type="ECO:0000256" key="1">
    <source>
        <dbReference type="ARBA" id="ARBA00022801"/>
    </source>
</evidence>
<gene>
    <name evidence="9" type="ORF">ACFQND_01650</name>
</gene>
<comment type="caution">
    <text evidence="9">The sequence shown here is derived from an EMBL/GenBank/DDBJ whole genome shotgun (WGS) entry which is preliminary data.</text>
</comment>
<dbReference type="SUPFAM" id="SSF54637">
    <property type="entry name" value="Thioesterase/thiol ester dehydrase-isomerase"/>
    <property type="match status" value="1"/>
</dbReference>
<comment type="catalytic activity">
    <reaction evidence="2">
        <text>a fatty acyl-CoA + H2O = a fatty acid + CoA + H(+)</text>
        <dbReference type="Rhea" id="RHEA:16781"/>
        <dbReference type="ChEBI" id="CHEBI:15377"/>
        <dbReference type="ChEBI" id="CHEBI:15378"/>
        <dbReference type="ChEBI" id="CHEBI:28868"/>
        <dbReference type="ChEBI" id="CHEBI:57287"/>
        <dbReference type="ChEBI" id="CHEBI:77636"/>
        <dbReference type="EC" id="3.1.2.20"/>
    </reaction>
</comment>
<evidence type="ECO:0000256" key="5">
    <source>
        <dbReference type="ARBA" id="ARBA00038894"/>
    </source>
</evidence>
<comment type="catalytic activity">
    <reaction evidence="7">
        <text>a medium-chain fatty acyl-CoA + H2O = a medium-chain fatty acid + CoA + H(+)</text>
        <dbReference type="Rhea" id="RHEA:68184"/>
        <dbReference type="ChEBI" id="CHEBI:15377"/>
        <dbReference type="ChEBI" id="CHEBI:15378"/>
        <dbReference type="ChEBI" id="CHEBI:57287"/>
        <dbReference type="ChEBI" id="CHEBI:59558"/>
        <dbReference type="ChEBI" id="CHEBI:90546"/>
    </reaction>
</comment>
<name>A0ABW1TSQ3_9BURK</name>
<feature type="domain" description="Thioesterase" evidence="8">
    <location>
        <begin position="49"/>
        <end position="116"/>
    </location>
</feature>
<dbReference type="InterPro" id="IPR029069">
    <property type="entry name" value="HotDog_dom_sf"/>
</dbReference>
<evidence type="ECO:0000313" key="10">
    <source>
        <dbReference type="Proteomes" id="UP001596270"/>
    </source>
</evidence>
<dbReference type="CDD" id="cd03443">
    <property type="entry name" value="PaaI_thioesterase"/>
    <property type="match status" value="1"/>
</dbReference>
<dbReference type="EC" id="3.1.2.20" evidence="5"/>